<dbReference type="Proteomes" id="UP001500604">
    <property type="component" value="Unassembled WGS sequence"/>
</dbReference>
<dbReference type="PANTHER" id="PTHR42987">
    <property type="entry name" value="PEPTIDASE S49"/>
    <property type="match status" value="1"/>
</dbReference>
<dbReference type="SUPFAM" id="SSF52096">
    <property type="entry name" value="ClpP/crotonase"/>
    <property type="match status" value="1"/>
</dbReference>
<evidence type="ECO:0000259" key="5">
    <source>
        <dbReference type="Pfam" id="PF01343"/>
    </source>
</evidence>
<keyword evidence="4" id="KW-0720">Serine protease</keyword>
<dbReference type="Gene3D" id="3.90.226.10">
    <property type="entry name" value="2-enoyl-CoA Hydratase, Chain A, domain 1"/>
    <property type="match status" value="1"/>
</dbReference>
<evidence type="ECO:0000256" key="3">
    <source>
        <dbReference type="ARBA" id="ARBA00022801"/>
    </source>
</evidence>
<gene>
    <name evidence="6" type="ORF">GCM10023116_21110</name>
</gene>
<evidence type="ECO:0000313" key="6">
    <source>
        <dbReference type="EMBL" id="GAA4649830.1"/>
    </source>
</evidence>
<dbReference type="CDD" id="cd07023">
    <property type="entry name" value="S49_Sppa_N_C"/>
    <property type="match status" value="1"/>
</dbReference>
<dbReference type="InterPro" id="IPR002142">
    <property type="entry name" value="Peptidase_S49"/>
</dbReference>
<evidence type="ECO:0000256" key="2">
    <source>
        <dbReference type="ARBA" id="ARBA00022670"/>
    </source>
</evidence>
<organism evidence="6 7">
    <name type="scientific">Kistimonas scapharcae</name>
    <dbReference type="NCBI Taxonomy" id="1036133"/>
    <lineage>
        <taxon>Bacteria</taxon>
        <taxon>Pseudomonadati</taxon>
        <taxon>Pseudomonadota</taxon>
        <taxon>Gammaproteobacteria</taxon>
        <taxon>Oceanospirillales</taxon>
        <taxon>Endozoicomonadaceae</taxon>
        <taxon>Kistimonas</taxon>
    </lineage>
</organism>
<keyword evidence="2" id="KW-0645">Protease</keyword>
<dbReference type="InterPro" id="IPR029045">
    <property type="entry name" value="ClpP/crotonase-like_dom_sf"/>
</dbReference>
<dbReference type="PANTHER" id="PTHR42987:SF8">
    <property type="entry name" value="PROTEINASE"/>
    <property type="match status" value="1"/>
</dbReference>
<protein>
    <recommendedName>
        <fullName evidence="5">Peptidase S49 domain-containing protein</fullName>
    </recommendedName>
</protein>
<accession>A0ABP8V173</accession>
<evidence type="ECO:0000313" key="7">
    <source>
        <dbReference type="Proteomes" id="UP001500604"/>
    </source>
</evidence>
<keyword evidence="3" id="KW-0378">Hydrolase</keyword>
<evidence type="ECO:0000256" key="4">
    <source>
        <dbReference type="ARBA" id="ARBA00022825"/>
    </source>
</evidence>
<comment type="caution">
    <text evidence="6">The sequence shown here is derived from an EMBL/GenBank/DDBJ whole genome shotgun (WGS) entry which is preliminary data.</text>
</comment>
<sequence>MILWSIADDKLISDTKYVGLVDASGVVGQHIQSDRVISGLKKAFSDKKVETVLLRLNSPGGSPVEGKLIHDAMLRLRSEHPDKKMLVLGTESLASAAYLIAVGADEILVQPATIAGSIGVIMSGYDLSELAARVGIKRRILTAGQNKAGLDPLMPAEPDDIEKMQSVLDKIHLQFIADVKKGRGDRLPADAQLFDGNYWTGEEAVELGLVDGIGSVDSLMAGRFYNHELRYFTQEMSIMDKFNSKMDTLKEWVFPASIWSL</sequence>
<feature type="domain" description="Peptidase S49" evidence="5">
    <location>
        <begin position="82"/>
        <end position="220"/>
    </location>
</feature>
<dbReference type="Pfam" id="PF01343">
    <property type="entry name" value="Peptidase_S49"/>
    <property type="match status" value="1"/>
</dbReference>
<dbReference type="InterPro" id="IPR047272">
    <property type="entry name" value="S49_SppA_C"/>
</dbReference>
<comment type="similarity">
    <text evidence="1">Belongs to the peptidase S49 family.</text>
</comment>
<keyword evidence="7" id="KW-1185">Reference proteome</keyword>
<dbReference type="EMBL" id="BAABFL010000318">
    <property type="protein sequence ID" value="GAA4649830.1"/>
    <property type="molecule type" value="Genomic_DNA"/>
</dbReference>
<reference evidence="7" key="1">
    <citation type="journal article" date="2019" name="Int. J. Syst. Evol. Microbiol.">
        <title>The Global Catalogue of Microorganisms (GCM) 10K type strain sequencing project: providing services to taxonomists for standard genome sequencing and annotation.</title>
        <authorList>
            <consortium name="The Broad Institute Genomics Platform"/>
            <consortium name="The Broad Institute Genome Sequencing Center for Infectious Disease"/>
            <person name="Wu L."/>
            <person name="Ma J."/>
        </authorList>
    </citation>
    <scope>NUCLEOTIDE SEQUENCE [LARGE SCALE GENOMIC DNA]</scope>
    <source>
        <strain evidence="7">JCM 17805</strain>
    </source>
</reference>
<proteinExistence type="inferred from homology"/>
<evidence type="ECO:0000256" key="1">
    <source>
        <dbReference type="ARBA" id="ARBA00008683"/>
    </source>
</evidence>
<dbReference type="Gene3D" id="6.20.330.10">
    <property type="match status" value="1"/>
</dbReference>
<name>A0ABP8V173_9GAMM</name>